<evidence type="ECO:0000313" key="3">
    <source>
        <dbReference type="Proteomes" id="UP000759131"/>
    </source>
</evidence>
<sequence length="415" mass="45387">MLRIATLISVLGTIAAHHIPFLLPIGPAIDTTRVAGNPLNGFLQHLNASRQALEGRLREAGDHWRHEIERLINGCHHQNGTQTPVNGTETPVNGTAPAARVTRALTLPFSFGAHHQQNQNQTAFVDTLLTRLNTTRQAVESRLREAGQHWRAEFEKLVNGCHHSNNGTQTPVNGTVPAPARTTRALHLPFTFGAHQQLNQTDILSHLNATRQAIESRLREAGDHFRQQFETLVKGCHHNTNGTQTPVNGTVAAVRAPRALTLPFGIGAQHQQNQTQSGFLDGLLSHLNASRHAVETRFQEAANHFRHEFETLLNGCHNGVNGTQTPVNGTEPVRAPRAITLPFNLGAQQQQQHQGIFDGLKSRFNATRQALESRLREAGEHLRAEFGKLSKGCHHGVNGTAPVNGTVPVNNTTAL</sequence>
<name>A0A7R9Q786_9ACAR</name>
<feature type="signal peptide" evidence="1">
    <location>
        <begin position="1"/>
        <end position="16"/>
    </location>
</feature>
<keyword evidence="1" id="KW-0732">Signal</keyword>
<keyword evidence="3" id="KW-1185">Reference proteome</keyword>
<evidence type="ECO:0000313" key="2">
    <source>
        <dbReference type="EMBL" id="CAD7635145.1"/>
    </source>
</evidence>
<evidence type="ECO:0000256" key="1">
    <source>
        <dbReference type="SAM" id="SignalP"/>
    </source>
</evidence>
<dbReference type="EMBL" id="CAJPIZ010016111">
    <property type="protein sequence ID" value="CAG2115575.1"/>
    <property type="molecule type" value="Genomic_DNA"/>
</dbReference>
<proteinExistence type="predicted"/>
<accession>A0A7R9Q786</accession>
<feature type="chain" id="PRO_5035593330" evidence="1">
    <location>
        <begin position="17"/>
        <end position="415"/>
    </location>
</feature>
<organism evidence="2">
    <name type="scientific">Medioppia subpectinata</name>
    <dbReference type="NCBI Taxonomy" id="1979941"/>
    <lineage>
        <taxon>Eukaryota</taxon>
        <taxon>Metazoa</taxon>
        <taxon>Ecdysozoa</taxon>
        <taxon>Arthropoda</taxon>
        <taxon>Chelicerata</taxon>
        <taxon>Arachnida</taxon>
        <taxon>Acari</taxon>
        <taxon>Acariformes</taxon>
        <taxon>Sarcoptiformes</taxon>
        <taxon>Oribatida</taxon>
        <taxon>Brachypylina</taxon>
        <taxon>Oppioidea</taxon>
        <taxon>Oppiidae</taxon>
        <taxon>Medioppia</taxon>
    </lineage>
</organism>
<dbReference type="AlphaFoldDB" id="A0A7R9Q786"/>
<dbReference type="Proteomes" id="UP000759131">
    <property type="component" value="Unassembled WGS sequence"/>
</dbReference>
<dbReference type="EMBL" id="OC870686">
    <property type="protein sequence ID" value="CAD7635145.1"/>
    <property type="molecule type" value="Genomic_DNA"/>
</dbReference>
<reference evidence="2" key="1">
    <citation type="submission" date="2020-11" db="EMBL/GenBank/DDBJ databases">
        <authorList>
            <person name="Tran Van P."/>
        </authorList>
    </citation>
    <scope>NUCLEOTIDE SEQUENCE</scope>
</reference>
<protein>
    <submittedName>
        <fullName evidence="2">Uncharacterized protein</fullName>
    </submittedName>
</protein>
<gene>
    <name evidence="2" type="ORF">OSB1V03_LOCUS15537</name>
</gene>